<name>A0AAW8QXR2_9ALTE</name>
<gene>
    <name evidence="6" type="ORF">RM544_04505</name>
</gene>
<reference evidence="6 7" key="1">
    <citation type="submission" date="2023-09" db="EMBL/GenBank/DDBJ databases">
        <authorList>
            <person name="Rey-Velasco X."/>
        </authorList>
    </citation>
    <scope>NUCLEOTIDE SEQUENCE [LARGE SCALE GENOMIC DNA]</scope>
    <source>
        <strain evidence="6 7">W409</strain>
    </source>
</reference>
<evidence type="ECO:0000256" key="4">
    <source>
        <dbReference type="PIRNR" id="PIRNR006707"/>
    </source>
</evidence>
<dbReference type="GO" id="GO:0003700">
    <property type="term" value="F:DNA-binding transcription factor activity"/>
    <property type="evidence" value="ECO:0007669"/>
    <property type="project" value="InterPro"/>
</dbReference>
<dbReference type="InterPro" id="IPR026282">
    <property type="entry name" value="MJ1563"/>
</dbReference>
<evidence type="ECO:0000256" key="3">
    <source>
        <dbReference type="ARBA" id="ARBA00023163"/>
    </source>
</evidence>
<sequence>MKMTPMIASFVMHFGEMGSRWGFNRTVGQIYALLVMTEEPLSANDIAETLSISRGNVSMGLKELASWQLVTTTHKPGDRKDYYRNKGSIWDMANRVFEERRKREMDPTLSLLRDIMLDEPGNASEVYAQEQISEIHDLLENITHWTQSLQSLSPEKLNTLMKLGSGVGKVLDMKDKFLMKKSE</sequence>
<dbReference type="GO" id="GO:0003677">
    <property type="term" value="F:DNA binding"/>
    <property type="evidence" value="ECO:0007669"/>
    <property type="project" value="UniProtKB-UniRule"/>
</dbReference>
<dbReference type="InterPro" id="IPR036388">
    <property type="entry name" value="WH-like_DNA-bd_sf"/>
</dbReference>
<dbReference type="PANTHER" id="PTHR38465:SF1">
    <property type="entry name" value="HTH-TYPE TRANSCRIPTIONAL REGULATOR MJ1563-RELATED"/>
    <property type="match status" value="1"/>
</dbReference>
<keyword evidence="1 4" id="KW-0805">Transcription regulation</keyword>
<proteinExistence type="inferred from homology"/>
<dbReference type="EMBL" id="JAVRIE010000001">
    <property type="protein sequence ID" value="MDT0581791.1"/>
    <property type="molecule type" value="Genomic_DNA"/>
</dbReference>
<dbReference type="PIRSF" id="PIRSF006707">
    <property type="entry name" value="MJ1563"/>
    <property type="match status" value="1"/>
</dbReference>
<dbReference type="InterPro" id="IPR011991">
    <property type="entry name" value="ArsR-like_HTH"/>
</dbReference>
<dbReference type="InterPro" id="IPR052362">
    <property type="entry name" value="HTH-GbsR_regulator"/>
</dbReference>
<feature type="domain" description="HTH marR-type" evidence="5">
    <location>
        <begin position="22"/>
        <end position="80"/>
    </location>
</feature>
<dbReference type="PANTHER" id="PTHR38465">
    <property type="entry name" value="HTH-TYPE TRANSCRIPTIONAL REGULATOR MJ1563-RELATED"/>
    <property type="match status" value="1"/>
</dbReference>
<dbReference type="SUPFAM" id="SSF46785">
    <property type="entry name" value="Winged helix' DNA-binding domain"/>
    <property type="match status" value="1"/>
</dbReference>
<dbReference type="InterPro" id="IPR000835">
    <property type="entry name" value="HTH_MarR-typ"/>
</dbReference>
<dbReference type="RefSeq" id="WP_311360565.1">
    <property type="nucleotide sequence ID" value="NZ_JAVRIE010000001.1"/>
</dbReference>
<dbReference type="AlphaFoldDB" id="A0AAW8QXR2"/>
<dbReference type="Pfam" id="PF12802">
    <property type="entry name" value="MarR_2"/>
    <property type="match status" value="1"/>
</dbReference>
<comment type="caution">
    <text evidence="6">The sequence shown here is derived from an EMBL/GenBank/DDBJ whole genome shotgun (WGS) entry which is preliminary data.</text>
</comment>
<evidence type="ECO:0000313" key="6">
    <source>
        <dbReference type="EMBL" id="MDT0581791.1"/>
    </source>
</evidence>
<protein>
    <recommendedName>
        <fullName evidence="4">HTH-type transcriptional regulator</fullName>
    </recommendedName>
</protein>
<comment type="similarity">
    <text evidence="4">Belongs to the GbsR family.</text>
</comment>
<dbReference type="InterPro" id="IPR036390">
    <property type="entry name" value="WH_DNA-bd_sf"/>
</dbReference>
<accession>A0AAW8QXR2</accession>
<organism evidence="6 7">
    <name type="scientific">Brumicola blandensis</name>
    <dbReference type="NCBI Taxonomy" id="3075611"/>
    <lineage>
        <taxon>Bacteria</taxon>
        <taxon>Pseudomonadati</taxon>
        <taxon>Pseudomonadota</taxon>
        <taxon>Gammaproteobacteria</taxon>
        <taxon>Alteromonadales</taxon>
        <taxon>Alteromonadaceae</taxon>
        <taxon>Brumicola</taxon>
    </lineage>
</organism>
<dbReference type="CDD" id="cd00090">
    <property type="entry name" value="HTH_ARSR"/>
    <property type="match status" value="1"/>
</dbReference>
<dbReference type="Proteomes" id="UP001249020">
    <property type="component" value="Unassembled WGS sequence"/>
</dbReference>
<dbReference type="Gene3D" id="1.10.10.10">
    <property type="entry name" value="Winged helix-like DNA-binding domain superfamily/Winged helix DNA-binding domain"/>
    <property type="match status" value="1"/>
</dbReference>
<evidence type="ECO:0000313" key="7">
    <source>
        <dbReference type="Proteomes" id="UP001249020"/>
    </source>
</evidence>
<keyword evidence="2 4" id="KW-0238">DNA-binding</keyword>
<keyword evidence="7" id="KW-1185">Reference proteome</keyword>
<keyword evidence="3 4" id="KW-0804">Transcription</keyword>
<evidence type="ECO:0000256" key="2">
    <source>
        <dbReference type="ARBA" id="ARBA00023125"/>
    </source>
</evidence>
<evidence type="ECO:0000259" key="5">
    <source>
        <dbReference type="Pfam" id="PF12802"/>
    </source>
</evidence>
<evidence type="ECO:0000256" key="1">
    <source>
        <dbReference type="ARBA" id="ARBA00023015"/>
    </source>
</evidence>